<dbReference type="Proteomes" id="UP000326532">
    <property type="component" value="Unassembled WGS sequence"/>
</dbReference>
<evidence type="ECO:0000256" key="1">
    <source>
        <dbReference type="SAM" id="Phobius"/>
    </source>
</evidence>
<gene>
    <name evidence="2" type="ORF">BDV34DRAFT_228561</name>
</gene>
<dbReference type="EMBL" id="ML735007">
    <property type="protein sequence ID" value="KAB8202235.1"/>
    <property type="molecule type" value="Genomic_DNA"/>
</dbReference>
<dbReference type="AlphaFoldDB" id="A0A5N6DAJ7"/>
<organism evidence="2 3">
    <name type="scientific">Aspergillus parasiticus</name>
    <dbReference type="NCBI Taxonomy" id="5067"/>
    <lineage>
        <taxon>Eukaryota</taxon>
        <taxon>Fungi</taxon>
        <taxon>Dikarya</taxon>
        <taxon>Ascomycota</taxon>
        <taxon>Pezizomycotina</taxon>
        <taxon>Eurotiomycetes</taxon>
        <taxon>Eurotiomycetidae</taxon>
        <taxon>Eurotiales</taxon>
        <taxon>Aspergillaceae</taxon>
        <taxon>Aspergillus</taxon>
        <taxon>Aspergillus subgen. Circumdati</taxon>
    </lineage>
</organism>
<keyword evidence="1" id="KW-0472">Membrane</keyword>
<keyword evidence="1" id="KW-1133">Transmembrane helix</keyword>
<keyword evidence="1" id="KW-0812">Transmembrane</keyword>
<evidence type="ECO:0000313" key="3">
    <source>
        <dbReference type="Proteomes" id="UP000326532"/>
    </source>
</evidence>
<proteinExistence type="predicted"/>
<reference evidence="2 3" key="1">
    <citation type="submission" date="2019-04" db="EMBL/GenBank/DDBJ databases">
        <title>Fungal friends and foes A comparative genomics study of 23 Aspergillus species from section Flavi.</title>
        <authorList>
            <consortium name="DOE Joint Genome Institute"/>
            <person name="Kjaerbolling I."/>
            <person name="Vesth T.C."/>
            <person name="Frisvad J.C."/>
            <person name="Nybo J.L."/>
            <person name="Theobald S."/>
            <person name="Kildgaard S."/>
            <person name="Petersen T.I."/>
            <person name="Kuo A."/>
            <person name="Sato A."/>
            <person name="Lyhne E.K."/>
            <person name="Kogle M.E."/>
            <person name="Wiebenga A."/>
            <person name="Kun R.S."/>
            <person name="Lubbers R.J."/>
            <person name="Makela M.R."/>
            <person name="Barry K."/>
            <person name="Chovatia M."/>
            <person name="Clum A."/>
            <person name="Daum C."/>
            <person name="Haridas S."/>
            <person name="He G."/>
            <person name="LaButti K."/>
            <person name="Lipzen A."/>
            <person name="Mondo S."/>
            <person name="Pangilinan J."/>
            <person name="Riley R."/>
            <person name="Salamov A."/>
            <person name="Simmons B.A."/>
            <person name="Magnuson J.K."/>
            <person name="Henrissat B."/>
            <person name="Mortensen U.H."/>
            <person name="Larsen T.O."/>
            <person name="De vries R.P."/>
            <person name="Grigoriev I.V."/>
            <person name="Machida M."/>
            <person name="Baker S.E."/>
            <person name="Andersen M.R."/>
        </authorList>
    </citation>
    <scope>NUCLEOTIDE SEQUENCE [LARGE SCALE GENOMIC DNA]</scope>
    <source>
        <strain evidence="2 3">CBS 117618</strain>
    </source>
</reference>
<evidence type="ECO:0000313" key="2">
    <source>
        <dbReference type="EMBL" id="KAB8202235.1"/>
    </source>
</evidence>
<sequence>MPSLPPEAEVKAGKYRYIPCPIDEPPMDNRTFFHHFYSSASKHPDTMWGPRLPWKLGPGLGPMASGWGIHLEEEPDWLLFAALMFLFLLLSGVAAGIYSWRTGDHPTGVAIGTWLMAVQAMGATALFFWWT</sequence>
<dbReference type="VEuPathDB" id="FungiDB:BDV34DRAFT_228561"/>
<protein>
    <submittedName>
        <fullName evidence="2">Uncharacterized protein</fullName>
    </submittedName>
</protein>
<accession>A0A5N6DAJ7</accession>
<keyword evidence="3" id="KW-1185">Reference proteome</keyword>
<name>A0A5N6DAJ7_ASPPA</name>
<feature type="transmembrane region" description="Helical" evidence="1">
    <location>
        <begin position="77"/>
        <end position="97"/>
    </location>
</feature>
<feature type="transmembrane region" description="Helical" evidence="1">
    <location>
        <begin position="109"/>
        <end position="130"/>
    </location>
</feature>